<reference evidence="14 15" key="1">
    <citation type="submission" date="2019-03" db="EMBL/GenBank/DDBJ databases">
        <title>Thermus tengchongensis species for the arsenic transformation mechanism.</title>
        <authorList>
            <person name="Yuan G.C."/>
        </authorList>
    </citation>
    <scope>NUCLEOTIDE SEQUENCE [LARGE SCALE GENOMIC DNA]</scope>
    <source>
        <strain evidence="14 15">15W</strain>
    </source>
</reference>
<proteinExistence type="inferred from homology"/>
<feature type="binding site" evidence="9">
    <location>
        <position position="260"/>
    </location>
    <ligand>
        <name>substrate</name>
    </ligand>
</feature>
<comment type="cofactor">
    <cofactor evidence="1">
        <name>Mn(2+)</name>
        <dbReference type="ChEBI" id="CHEBI:29035"/>
    </cofactor>
</comment>
<evidence type="ECO:0000256" key="3">
    <source>
        <dbReference type="ARBA" id="ARBA00022723"/>
    </source>
</evidence>
<evidence type="ECO:0000259" key="13">
    <source>
        <dbReference type="Pfam" id="PF11975"/>
    </source>
</evidence>
<dbReference type="InterPro" id="IPR036291">
    <property type="entry name" value="NAD(P)-bd_dom_sf"/>
</dbReference>
<evidence type="ECO:0000256" key="2">
    <source>
        <dbReference type="ARBA" id="ARBA00010141"/>
    </source>
</evidence>
<dbReference type="RefSeq" id="WP_135261033.1">
    <property type="nucleotide sequence ID" value="NZ_SJZF01000032.1"/>
</dbReference>
<comment type="cofactor">
    <cofactor evidence="12">
        <name>NAD(+)</name>
        <dbReference type="ChEBI" id="CHEBI:57540"/>
    </cofactor>
    <text evidence="12">Binds 1 NAD(+) per subunit.</text>
</comment>
<feature type="site" description="Increases basicity of active site Tyr" evidence="11">
    <location>
        <position position="109"/>
    </location>
</feature>
<dbReference type="InterPro" id="IPR022616">
    <property type="entry name" value="Glyco_hydro_4_C"/>
</dbReference>
<evidence type="ECO:0000313" key="14">
    <source>
        <dbReference type="EMBL" id="TFU25143.1"/>
    </source>
</evidence>
<evidence type="ECO:0000256" key="4">
    <source>
        <dbReference type="ARBA" id="ARBA00022801"/>
    </source>
</evidence>
<keyword evidence="3 10" id="KW-0479">Metal-binding</keyword>
<dbReference type="AlphaFoldDB" id="A0A4Y9F9E1"/>
<dbReference type="Pfam" id="PF11975">
    <property type="entry name" value="Glyco_hydro_4C"/>
    <property type="match status" value="1"/>
</dbReference>
<evidence type="ECO:0000256" key="9">
    <source>
        <dbReference type="PIRSR" id="PIRSR601088-2"/>
    </source>
</evidence>
<feature type="binding site" evidence="9">
    <location>
        <position position="143"/>
    </location>
    <ligand>
        <name>substrate</name>
    </ligand>
</feature>
<evidence type="ECO:0000256" key="11">
    <source>
        <dbReference type="PIRSR" id="PIRSR601088-4"/>
    </source>
</evidence>
<comment type="caution">
    <text evidence="14">The sequence shown here is derived from an EMBL/GenBank/DDBJ whole genome shotgun (WGS) entry which is preliminary data.</text>
</comment>
<evidence type="ECO:0000256" key="1">
    <source>
        <dbReference type="ARBA" id="ARBA00001936"/>
    </source>
</evidence>
<dbReference type="GO" id="GO:0016616">
    <property type="term" value="F:oxidoreductase activity, acting on the CH-OH group of donors, NAD or NADP as acceptor"/>
    <property type="evidence" value="ECO:0007669"/>
    <property type="project" value="InterPro"/>
</dbReference>
<dbReference type="Pfam" id="PF02056">
    <property type="entry name" value="Glyco_hydro_4"/>
    <property type="match status" value="1"/>
</dbReference>
<dbReference type="PRINTS" id="PR00732">
    <property type="entry name" value="GLHYDRLASE4"/>
</dbReference>
<evidence type="ECO:0000256" key="7">
    <source>
        <dbReference type="ARBA" id="ARBA00023277"/>
    </source>
</evidence>
<dbReference type="PANTHER" id="PTHR32092:SF6">
    <property type="entry name" value="ALPHA-GALACTOSIDASE"/>
    <property type="match status" value="1"/>
</dbReference>
<organism evidence="14 15">
    <name type="scientific">Thermus tengchongensis</name>
    <dbReference type="NCBI Taxonomy" id="1214928"/>
    <lineage>
        <taxon>Bacteria</taxon>
        <taxon>Thermotogati</taxon>
        <taxon>Deinococcota</taxon>
        <taxon>Deinococci</taxon>
        <taxon>Thermales</taxon>
        <taxon>Thermaceae</taxon>
        <taxon>Thermus</taxon>
    </lineage>
</organism>
<keyword evidence="10" id="KW-0408">Iron</keyword>
<comment type="similarity">
    <text evidence="2 12">Belongs to the glycosyl hydrolase 4 family.</text>
</comment>
<feature type="binding site" evidence="10">
    <location>
        <position position="193"/>
    </location>
    <ligand>
        <name>Mn(2+)</name>
        <dbReference type="ChEBI" id="CHEBI:29035"/>
    </ligand>
</feature>
<dbReference type="InterPro" id="IPR015955">
    <property type="entry name" value="Lactate_DH/Glyco_Ohase_4_C"/>
</dbReference>
<keyword evidence="10" id="KW-0170">Cobalt</keyword>
<dbReference type="InterPro" id="IPR001088">
    <property type="entry name" value="Glyco_hydro_4"/>
</dbReference>
<feature type="domain" description="Glycosyl hydrolase family 4 C-terminal" evidence="13">
    <location>
        <begin position="189"/>
        <end position="395"/>
    </location>
</feature>
<dbReference type="PANTHER" id="PTHR32092">
    <property type="entry name" value="6-PHOSPHO-BETA-GLUCOSIDASE-RELATED"/>
    <property type="match status" value="1"/>
</dbReference>
<dbReference type="GO" id="GO:0005975">
    <property type="term" value="P:carbohydrate metabolic process"/>
    <property type="evidence" value="ECO:0007669"/>
    <property type="project" value="InterPro"/>
</dbReference>
<evidence type="ECO:0000313" key="15">
    <source>
        <dbReference type="Proteomes" id="UP000297668"/>
    </source>
</evidence>
<keyword evidence="4 12" id="KW-0378">Hydrolase</keyword>
<dbReference type="Proteomes" id="UP000297668">
    <property type="component" value="Unassembled WGS sequence"/>
</dbReference>
<dbReference type="EMBL" id="SJZF01000032">
    <property type="protein sequence ID" value="TFU25143.1"/>
    <property type="molecule type" value="Genomic_DNA"/>
</dbReference>
<dbReference type="InterPro" id="IPR053715">
    <property type="entry name" value="GH4_Enzyme_sf"/>
</dbReference>
<evidence type="ECO:0000256" key="6">
    <source>
        <dbReference type="ARBA" id="ARBA00023211"/>
    </source>
</evidence>
<feature type="binding site" evidence="10">
    <location>
        <position position="163"/>
    </location>
    <ligand>
        <name>Mn(2+)</name>
        <dbReference type="ChEBI" id="CHEBI:29035"/>
    </ligand>
</feature>
<accession>A0A4Y9F9E1</accession>
<keyword evidence="10" id="KW-0533">Nickel</keyword>
<keyword evidence="5 12" id="KW-0520">NAD</keyword>
<keyword evidence="7" id="KW-0119">Carbohydrate metabolism</keyword>
<dbReference type="GO" id="GO:0004553">
    <property type="term" value="F:hydrolase activity, hydrolyzing O-glycosyl compounds"/>
    <property type="evidence" value="ECO:0007669"/>
    <property type="project" value="InterPro"/>
</dbReference>
<evidence type="ECO:0000256" key="5">
    <source>
        <dbReference type="ARBA" id="ARBA00023027"/>
    </source>
</evidence>
<evidence type="ECO:0000256" key="10">
    <source>
        <dbReference type="PIRSR" id="PIRSR601088-3"/>
    </source>
</evidence>
<name>A0A4Y9F9E1_9DEIN</name>
<dbReference type="Gene3D" id="3.90.1820.10">
    <property type="entry name" value="AglA-like glucosidase"/>
    <property type="match status" value="1"/>
</dbReference>
<keyword evidence="6 10" id="KW-0464">Manganese</keyword>
<keyword evidence="8 12" id="KW-0326">Glycosidase</keyword>
<sequence length="427" mass="47075">MSLSIALVGAGSAVFTRNLLVDLLLSDLEDLDLRLVDPDQKRLRRVQAMAEALAERFPAKGLRVRSLPLDEALRGSQVAVLTADVGGDEALARDYQVALRHGVDQTIGDTLGPGGLMKFLRNAPLVDEVAERFAGRIVLNYMNPLSPLTALLWARGVEALGLCHSIPETAKTLARYLEVPLEALSYRAAGVNHLSWFVELKQGPEDLYPRLRTLAEGPLWREDPVRFELLRYFGLFPSESSAHASEYVPYFRKGLEAVRRYFAPGMPGDSGYYAKTHPEFVRQSAVLLEKEALEAPLERSGEYAVPLLEGLFLDKEASLYATLPNRGELPELLPGPVELPVEVRKGSLLPLPTRLPPGPAALSRRMQEVHALYVQGYVHRDPTLLLQALALDPLTGALLGLREVEGLFRDLVQSQTAPLPDFLRKGA</sequence>
<dbReference type="GO" id="GO:0046872">
    <property type="term" value="F:metal ion binding"/>
    <property type="evidence" value="ECO:0007669"/>
    <property type="project" value="UniProtKB-KW"/>
</dbReference>
<evidence type="ECO:0000256" key="12">
    <source>
        <dbReference type="RuleBase" id="RU361152"/>
    </source>
</evidence>
<protein>
    <submittedName>
        <fullName evidence="14">Glycosyl hydrolase family 4</fullName>
    </submittedName>
</protein>
<dbReference type="SUPFAM" id="SSF51735">
    <property type="entry name" value="NAD(P)-binding Rossmann-fold domains"/>
    <property type="match status" value="1"/>
</dbReference>
<dbReference type="SUPFAM" id="SSF56327">
    <property type="entry name" value="LDH C-terminal domain-like"/>
    <property type="match status" value="1"/>
</dbReference>
<evidence type="ECO:0000256" key="8">
    <source>
        <dbReference type="ARBA" id="ARBA00023295"/>
    </source>
</evidence>
<gene>
    <name evidence="14" type="ORF">E0687_12195</name>
</gene>